<comment type="caution">
    <text evidence="1">The sequence shown here is derived from an EMBL/GenBank/DDBJ whole genome shotgun (WGS) entry which is preliminary data.</text>
</comment>
<dbReference type="EMBL" id="SGWV01000010">
    <property type="protein sequence ID" value="RZS53213.1"/>
    <property type="molecule type" value="Genomic_DNA"/>
</dbReference>
<keyword evidence="2" id="KW-1185">Reference proteome</keyword>
<dbReference type="InterPro" id="IPR021253">
    <property type="entry name" value="ZrgA-like"/>
</dbReference>
<dbReference type="Pfam" id="PF10986">
    <property type="entry name" value="ZrgA"/>
    <property type="match status" value="1"/>
</dbReference>
<name>A0A4Q7LGR2_9BURK</name>
<evidence type="ECO:0000313" key="2">
    <source>
        <dbReference type="Proteomes" id="UP000293433"/>
    </source>
</evidence>
<organism evidence="1 2">
    <name type="scientific">Sphaerotilus mobilis</name>
    <dbReference type="NCBI Taxonomy" id="47994"/>
    <lineage>
        <taxon>Bacteria</taxon>
        <taxon>Pseudomonadati</taxon>
        <taxon>Pseudomonadota</taxon>
        <taxon>Betaproteobacteria</taxon>
        <taxon>Burkholderiales</taxon>
        <taxon>Sphaerotilaceae</taxon>
        <taxon>Sphaerotilus</taxon>
    </lineage>
</organism>
<reference evidence="1 2" key="1">
    <citation type="submission" date="2019-02" db="EMBL/GenBank/DDBJ databases">
        <title>Genomic Encyclopedia of Type Strains, Phase IV (KMG-IV): sequencing the most valuable type-strain genomes for metagenomic binning, comparative biology and taxonomic classification.</title>
        <authorList>
            <person name="Goeker M."/>
        </authorList>
    </citation>
    <scope>NUCLEOTIDE SEQUENCE [LARGE SCALE GENOMIC DNA]</scope>
    <source>
        <strain evidence="1 2">DSM 10617</strain>
    </source>
</reference>
<sequence>MPRHLDRHVRHALALALALALAVAHALLIGHGQAMAQAHAHAHAHEHGAVSLSIGVEADTLTLLIEAPLDSLVGYEHAPRTAAQKAAAQALLARLRAPATLFTPDAAAGCTPAEFEVDPGVLEPAAASTAPSDGHAELEASYRWTCARPDAVRSIDLAGLMKAAPRIARVGAQIATAQGKFKASLKRPATVLRWGR</sequence>
<protein>
    <submittedName>
        <fullName evidence="1">Uncharacterized protein DUF2796</fullName>
    </submittedName>
</protein>
<dbReference type="Proteomes" id="UP000293433">
    <property type="component" value="Unassembled WGS sequence"/>
</dbReference>
<evidence type="ECO:0000313" key="1">
    <source>
        <dbReference type="EMBL" id="RZS53213.1"/>
    </source>
</evidence>
<dbReference type="AlphaFoldDB" id="A0A4Q7LGR2"/>
<gene>
    <name evidence="1" type="ORF">EV685_2840</name>
</gene>
<proteinExistence type="predicted"/>
<accession>A0A4Q7LGR2</accession>
<dbReference type="RefSeq" id="WP_130482673.1">
    <property type="nucleotide sequence ID" value="NZ_SGWV01000010.1"/>
</dbReference>
<dbReference type="OrthoDB" id="7346546at2"/>